<evidence type="ECO:0000313" key="4">
    <source>
        <dbReference type="WBParaSite" id="HPBE_0001030401-mRNA-1"/>
    </source>
</evidence>
<dbReference type="WBParaSite" id="HPBE_0001030401-mRNA-1">
    <property type="protein sequence ID" value="HPBE_0001030401-mRNA-1"/>
    <property type="gene ID" value="HPBE_0001030401"/>
</dbReference>
<feature type="region of interest" description="Disordered" evidence="1">
    <location>
        <begin position="1"/>
        <end position="82"/>
    </location>
</feature>
<reference evidence="2 3" key="1">
    <citation type="submission" date="2018-11" db="EMBL/GenBank/DDBJ databases">
        <authorList>
            <consortium name="Pathogen Informatics"/>
        </authorList>
    </citation>
    <scope>NUCLEOTIDE SEQUENCE [LARGE SCALE GENOMIC DNA]</scope>
</reference>
<protein>
    <submittedName>
        <fullName evidence="4">SI1L3</fullName>
    </submittedName>
</protein>
<organism evidence="3 4">
    <name type="scientific">Heligmosomoides polygyrus</name>
    <name type="common">Parasitic roundworm</name>
    <dbReference type="NCBI Taxonomy" id="6339"/>
    <lineage>
        <taxon>Eukaryota</taxon>
        <taxon>Metazoa</taxon>
        <taxon>Ecdysozoa</taxon>
        <taxon>Nematoda</taxon>
        <taxon>Chromadorea</taxon>
        <taxon>Rhabditida</taxon>
        <taxon>Rhabditina</taxon>
        <taxon>Rhabditomorpha</taxon>
        <taxon>Strongyloidea</taxon>
        <taxon>Heligmosomidae</taxon>
        <taxon>Heligmosomoides</taxon>
    </lineage>
</organism>
<accession>A0A3P8C8R0</accession>
<reference evidence="4" key="2">
    <citation type="submission" date="2019-09" db="UniProtKB">
        <authorList>
            <consortium name="WormBaseParasite"/>
        </authorList>
    </citation>
    <scope>IDENTIFICATION</scope>
</reference>
<feature type="compositionally biased region" description="Polar residues" evidence="1">
    <location>
        <begin position="48"/>
        <end position="59"/>
    </location>
</feature>
<name>A0A183FR69_HELPZ</name>
<evidence type="ECO:0000256" key="1">
    <source>
        <dbReference type="SAM" id="MobiDB-lite"/>
    </source>
</evidence>
<feature type="compositionally biased region" description="Low complexity" evidence="1">
    <location>
        <begin position="62"/>
        <end position="78"/>
    </location>
</feature>
<dbReference type="AlphaFoldDB" id="A0A183FR69"/>
<evidence type="ECO:0000313" key="2">
    <source>
        <dbReference type="EMBL" id="VDO84548.1"/>
    </source>
</evidence>
<dbReference type="EMBL" id="UZAH01026718">
    <property type="protein sequence ID" value="VDO84548.1"/>
    <property type="molecule type" value="Genomic_DNA"/>
</dbReference>
<gene>
    <name evidence="2" type="ORF">HPBE_LOCUS10305</name>
</gene>
<dbReference type="OrthoDB" id="5851272at2759"/>
<accession>A0A183FR69</accession>
<dbReference type="Proteomes" id="UP000050761">
    <property type="component" value="Unassembled WGS sequence"/>
</dbReference>
<feature type="compositionally biased region" description="Basic and acidic residues" evidence="1">
    <location>
        <begin position="25"/>
        <end position="40"/>
    </location>
</feature>
<keyword evidence="3" id="KW-1185">Reference proteome</keyword>
<proteinExistence type="predicted"/>
<evidence type="ECO:0000313" key="3">
    <source>
        <dbReference type="Proteomes" id="UP000050761"/>
    </source>
</evidence>
<sequence length="172" mass="19161">MSKAPTVSELVGNSNITFKPAVGSHVDEGLRPDFDTDVLWKPHRLNQKQRTMSIGSSDSENVRLSSDSRSSTSSSPVDVPRPRRLSISEMIFGSPAGGFSWGQSNLQGSPVEERRASVTDDERFKELLRHQNKILGDGECYFLTLGDLAKPMRCEFLTSDGICSFKKRDYMK</sequence>